<evidence type="ECO:0000313" key="1">
    <source>
        <dbReference type="EMBL" id="KAH7115076.1"/>
    </source>
</evidence>
<reference evidence="1" key="1">
    <citation type="journal article" date="2021" name="Nat. Commun.">
        <title>Genetic determinants of endophytism in the Arabidopsis root mycobiome.</title>
        <authorList>
            <person name="Mesny F."/>
            <person name="Miyauchi S."/>
            <person name="Thiergart T."/>
            <person name="Pickel B."/>
            <person name="Atanasova L."/>
            <person name="Karlsson M."/>
            <person name="Huettel B."/>
            <person name="Barry K.W."/>
            <person name="Haridas S."/>
            <person name="Chen C."/>
            <person name="Bauer D."/>
            <person name="Andreopoulos W."/>
            <person name="Pangilinan J."/>
            <person name="LaButti K."/>
            <person name="Riley R."/>
            <person name="Lipzen A."/>
            <person name="Clum A."/>
            <person name="Drula E."/>
            <person name="Henrissat B."/>
            <person name="Kohler A."/>
            <person name="Grigoriev I.V."/>
            <person name="Martin F.M."/>
            <person name="Hacquard S."/>
        </authorList>
    </citation>
    <scope>NUCLEOTIDE SEQUENCE</scope>
    <source>
        <strain evidence="1">MPI-CAGE-CH-0243</strain>
    </source>
</reference>
<dbReference type="AlphaFoldDB" id="A0A9P9DA34"/>
<sequence length="377" mass="42774">MQPATWWFSVQVGTHAVDSISKDRGVTPGGGQLGTLVRTFSTRSFSTNTALFSIMETLYSEVIDEKTYQADGLAHGIPLRVHSDPFKEIAGALRAQRDWTNNVRPVTGYWGGLGDQYSFIRVTVPECRPERLEIISYANEFAFLYDDEMENLDLKKFKEGRDEMLDAFGKDALNGKVDHQTRPEKKLQAQMLGEMMAIDPERAVTSMKAWATFVQLASRTRAVPFETLEEYLPGRIIDAGELIWFGTLTFGLALTIPEDELDICMQLARPGYAAISLTNDLYSWKKEQRDAEKANQDYVFNAIWVIMKERAVSESEALDVCKEEILQYIDQYERIVDNAKADTSLSRDTRAYLEAVRASYIGNLVWSIYCPRYQVGV</sequence>
<protein>
    <submittedName>
        <fullName evidence="1">Fusicoccadiene synthase</fullName>
    </submittedName>
</protein>
<name>A0A9P9DA34_9PLEO</name>
<organism evidence="1 2">
    <name type="scientific">Dendryphion nanum</name>
    <dbReference type="NCBI Taxonomy" id="256645"/>
    <lineage>
        <taxon>Eukaryota</taxon>
        <taxon>Fungi</taxon>
        <taxon>Dikarya</taxon>
        <taxon>Ascomycota</taxon>
        <taxon>Pezizomycotina</taxon>
        <taxon>Dothideomycetes</taxon>
        <taxon>Pleosporomycetidae</taxon>
        <taxon>Pleosporales</taxon>
        <taxon>Torulaceae</taxon>
        <taxon>Dendryphion</taxon>
    </lineage>
</organism>
<gene>
    <name evidence="1" type="ORF">B0J11DRAFT_539789</name>
</gene>
<comment type="caution">
    <text evidence="1">The sequence shown here is derived from an EMBL/GenBank/DDBJ whole genome shotgun (WGS) entry which is preliminary data.</text>
</comment>
<dbReference type="Gene3D" id="1.10.600.10">
    <property type="entry name" value="Farnesyl Diphosphate Synthase"/>
    <property type="match status" value="1"/>
</dbReference>
<evidence type="ECO:0000313" key="2">
    <source>
        <dbReference type="Proteomes" id="UP000700596"/>
    </source>
</evidence>
<accession>A0A9P9DA34</accession>
<dbReference type="Pfam" id="PF19086">
    <property type="entry name" value="Terpene_syn_C_2"/>
    <property type="match status" value="1"/>
</dbReference>
<dbReference type="Proteomes" id="UP000700596">
    <property type="component" value="Unassembled WGS sequence"/>
</dbReference>
<keyword evidence="2" id="KW-1185">Reference proteome</keyword>
<dbReference type="OrthoDB" id="6921389at2759"/>
<dbReference type="SUPFAM" id="SSF48576">
    <property type="entry name" value="Terpenoid synthases"/>
    <property type="match status" value="1"/>
</dbReference>
<dbReference type="EMBL" id="JAGMWT010000016">
    <property type="protein sequence ID" value="KAH7115076.1"/>
    <property type="molecule type" value="Genomic_DNA"/>
</dbReference>
<proteinExistence type="predicted"/>
<dbReference type="InterPro" id="IPR008949">
    <property type="entry name" value="Isoprenoid_synthase_dom_sf"/>
</dbReference>